<dbReference type="RefSeq" id="WP_061967627.1">
    <property type="nucleotide sequence ID" value="NZ_FMAV01000001.1"/>
</dbReference>
<accession>A0A0V8JAW1</accession>
<organism evidence="1 2">
    <name type="scientific">Fictibacillus enclensis</name>
    <dbReference type="NCBI Taxonomy" id="1017270"/>
    <lineage>
        <taxon>Bacteria</taxon>
        <taxon>Bacillati</taxon>
        <taxon>Bacillota</taxon>
        <taxon>Bacilli</taxon>
        <taxon>Bacillales</taxon>
        <taxon>Fictibacillaceae</taxon>
        <taxon>Fictibacillus</taxon>
    </lineage>
</organism>
<name>A0A0V8JAW1_9BACL</name>
<dbReference type="OrthoDB" id="1730007at2"/>
<sequence length="237" mass="25518">MTKANNLMMNGSGSAAGGLYNKVKIMGEGTITDDFECTLFKTYGSSEASGNVKGGDIEIFGETEVKRNVQASNLKVYGTLSIGQSATIENTKIRGSVDVAKKFTGDKVDLKGSITVKGDLEAEEFISSGLFEVSGLLNADVIDVKLRFSTSQVQEMGGQTIRVQKKKGAFLPFVKNEGFLEAKVIEGDDVFLENTTADIVRGKSVRIGAGCEIQLVEYYDEFKALSGSIVKEHRKIG</sequence>
<dbReference type="AlphaFoldDB" id="A0A0V8JAW1"/>
<protein>
    <submittedName>
        <fullName evidence="1">Cytoplasmic protein</fullName>
    </submittedName>
</protein>
<keyword evidence="2" id="KW-1185">Reference proteome</keyword>
<dbReference type="Proteomes" id="UP000054099">
    <property type="component" value="Unassembled WGS sequence"/>
</dbReference>
<gene>
    <name evidence="1" type="ORF">AS030_01580</name>
</gene>
<dbReference type="EMBL" id="LNQN01000001">
    <property type="protein sequence ID" value="KSU84278.1"/>
    <property type="molecule type" value="Genomic_DNA"/>
</dbReference>
<proteinExistence type="predicted"/>
<evidence type="ECO:0000313" key="1">
    <source>
        <dbReference type="EMBL" id="KSU84278.1"/>
    </source>
</evidence>
<comment type="caution">
    <text evidence="1">The sequence shown here is derived from an EMBL/GenBank/DDBJ whole genome shotgun (WGS) entry which is preliminary data.</text>
</comment>
<reference evidence="1 2" key="1">
    <citation type="journal article" date="2014" name="Antonie Van Leeuwenhoek">
        <title>Fictibacillus enclensis sp. nov., isolated from marine sediment.</title>
        <authorList>
            <person name="Dastager S.G."/>
            <person name="Mawlankar R."/>
            <person name="Srinivasan K."/>
            <person name="Tang S.K."/>
            <person name="Lee J.C."/>
            <person name="Ramana V.V."/>
            <person name="Shouche Y.S."/>
        </authorList>
    </citation>
    <scope>NUCLEOTIDE SEQUENCE [LARGE SCALE GENOMIC DNA]</scope>
    <source>
        <strain evidence="1 2">NIO-1003</strain>
    </source>
</reference>
<evidence type="ECO:0000313" key="2">
    <source>
        <dbReference type="Proteomes" id="UP000054099"/>
    </source>
</evidence>